<sequence length="200" mass="21640">MMRRYAMMRSIAAAAALLAAGPVLAQAAPPAAQAADIDPARLASATRLVDAVMPASLRDNLINQTTGTMMANVNRSVLDSPQMTAMFQKQPRARAIVERYMAQQADETRVTMRETMPAMMTVMARAYARRLTVAQMEEAQRFFATAAGQAYVFAAPAVMADPEFAALMQTTMAKAMARMPVRAKAMLDELKALESGTTTN</sequence>
<feature type="chain" id="PRO_5028995442" description="DUF2059 domain-containing protein" evidence="1">
    <location>
        <begin position="28"/>
        <end position="200"/>
    </location>
</feature>
<dbReference type="RefSeq" id="WP_194163382.1">
    <property type="nucleotide sequence ID" value="NZ_WIOL01000003.1"/>
</dbReference>
<protein>
    <recommendedName>
        <fullName evidence="2">DUF2059 domain-containing protein</fullName>
    </recommendedName>
</protein>
<evidence type="ECO:0000259" key="2">
    <source>
        <dbReference type="Pfam" id="PF09832"/>
    </source>
</evidence>
<organism evidence="3 4">
    <name type="scientific">Sandarakinorhabdus fusca</name>
    <dbReference type="NCBI Taxonomy" id="1439888"/>
    <lineage>
        <taxon>Bacteria</taxon>
        <taxon>Pseudomonadati</taxon>
        <taxon>Pseudomonadota</taxon>
        <taxon>Alphaproteobacteria</taxon>
        <taxon>Sphingomonadales</taxon>
        <taxon>Sphingosinicellaceae</taxon>
        <taxon>Sandarakinorhabdus</taxon>
    </lineage>
</organism>
<feature type="domain" description="DUF2059" evidence="2">
    <location>
        <begin position="118"/>
        <end position="176"/>
    </location>
</feature>
<proteinExistence type="predicted"/>
<accession>A0A7C9KIN9</accession>
<keyword evidence="1" id="KW-0732">Signal</keyword>
<dbReference type="InterPro" id="IPR006311">
    <property type="entry name" value="TAT_signal"/>
</dbReference>
<dbReference type="Proteomes" id="UP000481327">
    <property type="component" value="Unassembled WGS sequence"/>
</dbReference>
<evidence type="ECO:0000313" key="4">
    <source>
        <dbReference type="Proteomes" id="UP000481327"/>
    </source>
</evidence>
<evidence type="ECO:0000256" key="1">
    <source>
        <dbReference type="SAM" id="SignalP"/>
    </source>
</evidence>
<dbReference type="Pfam" id="PF09832">
    <property type="entry name" value="DUF2059"/>
    <property type="match status" value="1"/>
</dbReference>
<comment type="caution">
    <text evidence="3">The sequence shown here is derived from an EMBL/GenBank/DDBJ whole genome shotgun (WGS) entry which is preliminary data.</text>
</comment>
<evidence type="ECO:0000313" key="3">
    <source>
        <dbReference type="EMBL" id="MQT17740.1"/>
    </source>
</evidence>
<name>A0A7C9KIN9_9SPHN</name>
<gene>
    <name evidence="3" type="ORF">F3168_10765</name>
</gene>
<feature type="signal peptide" evidence="1">
    <location>
        <begin position="1"/>
        <end position="27"/>
    </location>
</feature>
<dbReference type="AlphaFoldDB" id="A0A7C9KIN9"/>
<keyword evidence="4" id="KW-1185">Reference proteome</keyword>
<dbReference type="InterPro" id="IPR018637">
    <property type="entry name" value="DUF2059"/>
</dbReference>
<dbReference type="EMBL" id="WIOL01000003">
    <property type="protein sequence ID" value="MQT17740.1"/>
    <property type="molecule type" value="Genomic_DNA"/>
</dbReference>
<dbReference type="PROSITE" id="PS51318">
    <property type="entry name" value="TAT"/>
    <property type="match status" value="1"/>
</dbReference>
<reference evidence="3 4" key="1">
    <citation type="submission" date="2019-09" db="EMBL/GenBank/DDBJ databases">
        <title>Polymorphobacter sp. isolated from a lake in China.</title>
        <authorList>
            <person name="Liu Z."/>
        </authorList>
    </citation>
    <scope>NUCLEOTIDE SEQUENCE [LARGE SCALE GENOMIC DNA]</scope>
    <source>
        <strain evidence="3 4">D40P</strain>
    </source>
</reference>